<dbReference type="InterPro" id="IPR037830">
    <property type="entry name" value="ZZZ3"/>
</dbReference>
<comment type="caution">
    <text evidence="3">The sequence shown here is derived from an EMBL/GenBank/DDBJ whole genome shotgun (WGS) entry which is preliminary data.</text>
</comment>
<keyword evidence="1" id="KW-0175">Coiled coil</keyword>
<name>A0A4U0XZL9_9PEZI</name>
<dbReference type="Proteomes" id="UP000309340">
    <property type="component" value="Unassembled WGS sequence"/>
</dbReference>
<feature type="compositionally biased region" description="Polar residues" evidence="2">
    <location>
        <begin position="220"/>
        <end position="238"/>
    </location>
</feature>
<dbReference type="PANTHER" id="PTHR22705">
    <property type="entry name" value="ZINC FINGER, ZZ DOMAIN CONTAINING 3"/>
    <property type="match status" value="1"/>
</dbReference>
<protein>
    <submittedName>
        <fullName evidence="3">Uncharacterized protein</fullName>
    </submittedName>
</protein>
<accession>A0A4U0XZL9</accession>
<dbReference type="AlphaFoldDB" id="A0A4U0XZL9"/>
<dbReference type="PANTHER" id="PTHR22705:SF0">
    <property type="entry name" value="ZZ-TYPE ZINC FINGER-CONTAINING PROTEIN 3"/>
    <property type="match status" value="1"/>
</dbReference>
<feature type="compositionally biased region" description="Acidic residues" evidence="2">
    <location>
        <begin position="186"/>
        <end position="196"/>
    </location>
</feature>
<sequence>MPTLKLNPPKPPPDRNSNSSSPSQQSNISPPASTFTFSAPPPASIPLNAFAPATDSPVAPEYSPITPKVQPVLPAPSQHGSARFVPPEPNVQQSPAGAIAPAEYIPQPSPLPFSSEDSTDAIALRAAISALQFQRKKAQDDLRTLEGAKSDALADPMHFRNELVAGRLREQRPQFGGVQAILERADSEDDSDEDEKEAALGADEQASQDIAERPAEVPDSQPSCPDTSSAPDPAQSPSTKPPPDFTRIPGPQDIVRMPHINWEKYHIVGEALDQLHEQQRRWPGSTFAYGNPQDRGREFAVAAPYSLFQGVLGEGQMEGRKDSGAPADAGVSAMGTVSEHPMETRRSSKNQN</sequence>
<feature type="coiled-coil region" evidence="1">
    <location>
        <begin position="128"/>
        <end position="155"/>
    </location>
</feature>
<organism evidence="3 4">
    <name type="scientific">Friedmanniomyces simplex</name>
    <dbReference type="NCBI Taxonomy" id="329884"/>
    <lineage>
        <taxon>Eukaryota</taxon>
        <taxon>Fungi</taxon>
        <taxon>Dikarya</taxon>
        <taxon>Ascomycota</taxon>
        <taxon>Pezizomycotina</taxon>
        <taxon>Dothideomycetes</taxon>
        <taxon>Dothideomycetidae</taxon>
        <taxon>Mycosphaerellales</taxon>
        <taxon>Teratosphaeriaceae</taxon>
        <taxon>Friedmanniomyces</taxon>
    </lineage>
</organism>
<feature type="region of interest" description="Disordered" evidence="2">
    <location>
        <begin position="1"/>
        <end position="96"/>
    </location>
</feature>
<evidence type="ECO:0000313" key="4">
    <source>
        <dbReference type="Proteomes" id="UP000309340"/>
    </source>
</evidence>
<feature type="compositionally biased region" description="Low complexity" evidence="2">
    <location>
        <begin position="15"/>
        <end position="33"/>
    </location>
</feature>
<dbReference type="OrthoDB" id="20473at2759"/>
<evidence type="ECO:0000256" key="2">
    <source>
        <dbReference type="SAM" id="MobiDB-lite"/>
    </source>
</evidence>
<proteinExistence type="predicted"/>
<feature type="region of interest" description="Disordered" evidence="2">
    <location>
        <begin position="165"/>
        <end position="255"/>
    </location>
</feature>
<evidence type="ECO:0000256" key="1">
    <source>
        <dbReference type="SAM" id="Coils"/>
    </source>
</evidence>
<evidence type="ECO:0000313" key="3">
    <source>
        <dbReference type="EMBL" id="TKA83522.1"/>
    </source>
</evidence>
<reference evidence="3 4" key="1">
    <citation type="submission" date="2017-03" db="EMBL/GenBank/DDBJ databases">
        <title>Genomes of endolithic fungi from Antarctica.</title>
        <authorList>
            <person name="Coleine C."/>
            <person name="Masonjones S."/>
            <person name="Stajich J.E."/>
        </authorList>
    </citation>
    <scope>NUCLEOTIDE SEQUENCE [LARGE SCALE GENOMIC DNA]</scope>
    <source>
        <strain evidence="3 4">CCFEE 5184</strain>
    </source>
</reference>
<dbReference type="EMBL" id="NAJQ01000007">
    <property type="protein sequence ID" value="TKA83522.1"/>
    <property type="molecule type" value="Genomic_DNA"/>
</dbReference>
<gene>
    <name evidence="3" type="ORF">B0A55_00534</name>
</gene>
<keyword evidence="4" id="KW-1185">Reference proteome</keyword>
<feature type="region of interest" description="Disordered" evidence="2">
    <location>
        <begin position="316"/>
        <end position="352"/>
    </location>
</feature>